<dbReference type="GO" id="GO:0008782">
    <property type="term" value="F:adenosylhomocysteine nucleosidase activity"/>
    <property type="evidence" value="ECO:0007669"/>
    <property type="project" value="UniProtKB-EC"/>
</dbReference>
<dbReference type="Proteomes" id="UP000435802">
    <property type="component" value="Unassembled WGS sequence"/>
</dbReference>
<gene>
    <name evidence="2" type="ORF">GR138_06725</name>
</gene>
<dbReference type="AlphaFoldDB" id="A0A6N8SC49"/>
<dbReference type="RefSeq" id="WP_160857834.1">
    <property type="nucleotide sequence ID" value="NZ_WUMK01000002.1"/>
</dbReference>
<dbReference type="GO" id="GO:0009116">
    <property type="term" value="P:nucleoside metabolic process"/>
    <property type="evidence" value="ECO:0007669"/>
    <property type="project" value="InterPro"/>
</dbReference>
<proteinExistence type="predicted"/>
<organism evidence="2 3">
    <name type="scientific">Shinella kummerowiae</name>
    <dbReference type="NCBI Taxonomy" id="417745"/>
    <lineage>
        <taxon>Bacteria</taxon>
        <taxon>Pseudomonadati</taxon>
        <taxon>Pseudomonadota</taxon>
        <taxon>Alphaproteobacteria</taxon>
        <taxon>Hyphomicrobiales</taxon>
        <taxon>Rhizobiaceae</taxon>
        <taxon>Shinella</taxon>
    </lineage>
</organism>
<dbReference type="NCBIfam" id="TIGR01705">
    <property type="entry name" value="MTA_SAH-nuc-hyp"/>
    <property type="match status" value="1"/>
</dbReference>
<keyword evidence="2" id="KW-0326">Glycosidase</keyword>
<name>A0A6N8SC49_9HYPH</name>
<dbReference type="InterPro" id="IPR035994">
    <property type="entry name" value="Nucleoside_phosphorylase_sf"/>
</dbReference>
<dbReference type="InterPro" id="IPR010050">
    <property type="entry name" value="MTA_SAH_nuc_hyp"/>
</dbReference>
<reference evidence="2 3" key="1">
    <citation type="submission" date="2019-12" db="EMBL/GenBank/DDBJ databases">
        <title>Shinella kummerowiae sp. nov., a symbiotic bacterium isolated from root nodules of the herbal legume Kummerowia stipulacea.</title>
        <authorList>
            <person name="Gao J."/>
        </authorList>
    </citation>
    <scope>NUCLEOTIDE SEQUENCE [LARGE SCALE GENOMIC DNA]</scope>
    <source>
        <strain evidence="2 3">CCBAU 25048</strain>
    </source>
</reference>
<feature type="domain" description="Nucleoside phosphorylase" evidence="1">
    <location>
        <begin position="138"/>
        <end position="198"/>
    </location>
</feature>
<dbReference type="InterPro" id="IPR000845">
    <property type="entry name" value="Nucleoside_phosphorylase_d"/>
</dbReference>
<evidence type="ECO:0000259" key="1">
    <source>
        <dbReference type="Pfam" id="PF01048"/>
    </source>
</evidence>
<keyword evidence="3" id="KW-1185">Reference proteome</keyword>
<dbReference type="Gene3D" id="3.40.50.1580">
    <property type="entry name" value="Nucleoside phosphorylase domain"/>
    <property type="match status" value="1"/>
</dbReference>
<sequence>MSVVLKTIGARRILYVMAADAEYGPHLKARITPFMTGVGPVEAAVQLTLALCHLEAEAQLPDFVVSLGSAGSATLEQTGVYQATAVSYRDMDASALGFTKGATPFLDLPVEVALPVCIPGIPEARLSTGANIVSGPAYTGIDADMVEMETYAELRACQAFGVRLIGLRGISDGKTELTHIGDWTEYLHVIDEKLAAAVDRLEAAILDGTIVLKG</sequence>
<dbReference type="OrthoDB" id="997641at2"/>
<dbReference type="EMBL" id="WUMK01000002">
    <property type="protein sequence ID" value="MXN44876.1"/>
    <property type="molecule type" value="Genomic_DNA"/>
</dbReference>
<dbReference type="Pfam" id="PF01048">
    <property type="entry name" value="PNP_UDP_1"/>
    <property type="match status" value="1"/>
</dbReference>
<dbReference type="SUPFAM" id="SSF53167">
    <property type="entry name" value="Purine and uridine phosphorylases"/>
    <property type="match status" value="1"/>
</dbReference>
<evidence type="ECO:0000313" key="3">
    <source>
        <dbReference type="Proteomes" id="UP000435802"/>
    </source>
</evidence>
<dbReference type="EC" id="3.2.2.9" evidence="2"/>
<evidence type="ECO:0000313" key="2">
    <source>
        <dbReference type="EMBL" id="MXN44876.1"/>
    </source>
</evidence>
<accession>A0A6N8SC49</accession>
<comment type="caution">
    <text evidence="2">The sequence shown here is derived from an EMBL/GenBank/DDBJ whole genome shotgun (WGS) entry which is preliminary data.</text>
</comment>
<protein>
    <submittedName>
        <fullName evidence="2">5'-methylthioadenosine/S-adenosylhomocysteine nucleosidase</fullName>
        <ecNumber evidence="2">3.2.2.9</ecNumber>
    </submittedName>
</protein>
<keyword evidence="2" id="KW-0378">Hydrolase</keyword>